<feature type="transmembrane region" description="Helical" evidence="6">
    <location>
        <begin position="274"/>
        <end position="297"/>
    </location>
</feature>
<comment type="subcellular location">
    <subcellularLocation>
        <location evidence="1">Membrane</location>
        <topology evidence="1">Multi-pass membrane protein</topology>
    </subcellularLocation>
</comment>
<feature type="transmembrane region" description="Helical" evidence="6">
    <location>
        <begin position="342"/>
        <end position="360"/>
    </location>
</feature>
<evidence type="ECO:0000256" key="1">
    <source>
        <dbReference type="ARBA" id="ARBA00004141"/>
    </source>
</evidence>
<feature type="transmembrane region" description="Helical" evidence="6">
    <location>
        <begin position="366"/>
        <end position="388"/>
    </location>
</feature>
<dbReference type="InterPro" id="IPR020846">
    <property type="entry name" value="MFS_dom"/>
</dbReference>
<evidence type="ECO:0000256" key="3">
    <source>
        <dbReference type="ARBA" id="ARBA00022692"/>
    </source>
</evidence>
<feature type="transmembrane region" description="Helical" evidence="6">
    <location>
        <begin position="434"/>
        <end position="454"/>
    </location>
</feature>
<accession>A0ABR3K318</accession>
<evidence type="ECO:0000256" key="2">
    <source>
        <dbReference type="ARBA" id="ARBA00022448"/>
    </source>
</evidence>
<organism evidence="8 9">
    <name type="scientific">Hohenbuehelia grisea</name>
    <dbReference type="NCBI Taxonomy" id="104357"/>
    <lineage>
        <taxon>Eukaryota</taxon>
        <taxon>Fungi</taxon>
        <taxon>Dikarya</taxon>
        <taxon>Basidiomycota</taxon>
        <taxon>Agaricomycotina</taxon>
        <taxon>Agaricomycetes</taxon>
        <taxon>Agaricomycetidae</taxon>
        <taxon>Agaricales</taxon>
        <taxon>Pleurotineae</taxon>
        <taxon>Pleurotaceae</taxon>
        <taxon>Hohenbuehelia</taxon>
    </lineage>
</organism>
<feature type="transmembrane region" description="Helical" evidence="6">
    <location>
        <begin position="45"/>
        <end position="63"/>
    </location>
</feature>
<feature type="transmembrane region" description="Helical" evidence="6">
    <location>
        <begin position="111"/>
        <end position="134"/>
    </location>
</feature>
<protein>
    <recommendedName>
        <fullName evidence="7">Major facilitator superfamily (MFS) profile domain-containing protein</fullName>
    </recommendedName>
</protein>
<feature type="transmembrane region" description="Helical" evidence="6">
    <location>
        <begin position="400"/>
        <end position="422"/>
    </location>
</feature>
<dbReference type="Gene3D" id="1.20.1250.20">
    <property type="entry name" value="MFS general substrate transporter like domains"/>
    <property type="match status" value="1"/>
</dbReference>
<dbReference type="EMBL" id="JASNQZ010000001">
    <property type="protein sequence ID" value="KAL0961511.1"/>
    <property type="molecule type" value="Genomic_DNA"/>
</dbReference>
<feature type="transmembrane region" description="Helical" evidence="6">
    <location>
        <begin position="83"/>
        <end position="104"/>
    </location>
</feature>
<keyword evidence="5 6" id="KW-0472">Membrane</keyword>
<evidence type="ECO:0000259" key="7">
    <source>
        <dbReference type="PROSITE" id="PS50850"/>
    </source>
</evidence>
<evidence type="ECO:0000313" key="8">
    <source>
        <dbReference type="EMBL" id="KAL0961511.1"/>
    </source>
</evidence>
<name>A0ABR3K318_9AGAR</name>
<dbReference type="Pfam" id="PF07690">
    <property type="entry name" value="MFS_1"/>
    <property type="match status" value="1"/>
</dbReference>
<dbReference type="SUPFAM" id="SSF103473">
    <property type="entry name" value="MFS general substrate transporter"/>
    <property type="match status" value="1"/>
</dbReference>
<gene>
    <name evidence="8" type="ORF">HGRIS_006452</name>
</gene>
<sequence>MSTKISVPSTASIDEKSLQSKDIEGSPVIDAEAERKLLRKLDWRLLPLFTLVFALNFIDRTAIGNAKIAGLEKDLGMRGFDFNIALTAMYLCLVIFEIPSNLLLKRFGSVTLALMIVAFGICTLATAFVTSFGGLVATRIFLGIAESGTLPGLAYILSRYYRRHEFILRVGVFLGISPSLSGAFGGLLASGLLKIDDIGSIKSWRKIFFVEGIITTIIGIICIVIIPTDPEHSRMLTAEERTLALARVDADQAVKTKGLRENISWRLMGRAFNFNAVLCTLGYTLINISFQGLSLFMPTVIATLGHFTVVQSQLRTVPPYLVGATWALTACYIGFRVKKRAAVLLCSLPMVIAGYAIAVSTKHSGARYAATFLMIAGAVPTAPLLLSWGTENAAPDTVRAVTTAIIPGVSSIGSIIAVWTYLPADAPNYHKGNSLNLATTSALWVLVAIGWLYIRWENGKRERGERDYRLKDRSPEEIEQLGYLHPHFRYQA</sequence>
<keyword evidence="4 6" id="KW-1133">Transmembrane helix</keyword>
<evidence type="ECO:0000256" key="5">
    <source>
        <dbReference type="ARBA" id="ARBA00023136"/>
    </source>
</evidence>
<comment type="caution">
    <text evidence="8">The sequence shown here is derived from an EMBL/GenBank/DDBJ whole genome shotgun (WGS) entry which is preliminary data.</text>
</comment>
<feature type="transmembrane region" description="Helical" evidence="6">
    <location>
        <begin position="170"/>
        <end position="195"/>
    </location>
</feature>
<feature type="transmembrane region" description="Helical" evidence="6">
    <location>
        <begin position="140"/>
        <end position="158"/>
    </location>
</feature>
<feature type="domain" description="Major facilitator superfamily (MFS) profile" evidence="7">
    <location>
        <begin position="45"/>
        <end position="459"/>
    </location>
</feature>
<dbReference type="PROSITE" id="PS50850">
    <property type="entry name" value="MFS"/>
    <property type="match status" value="1"/>
</dbReference>
<keyword evidence="9" id="KW-1185">Reference proteome</keyword>
<evidence type="ECO:0000256" key="4">
    <source>
        <dbReference type="ARBA" id="ARBA00022989"/>
    </source>
</evidence>
<keyword evidence="2" id="KW-0813">Transport</keyword>
<dbReference type="InterPro" id="IPR036259">
    <property type="entry name" value="MFS_trans_sf"/>
</dbReference>
<evidence type="ECO:0000313" key="9">
    <source>
        <dbReference type="Proteomes" id="UP001556367"/>
    </source>
</evidence>
<dbReference type="PANTHER" id="PTHR43791:SF36">
    <property type="entry name" value="TRANSPORTER, PUTATIVE (AFU_ORTHOLOGUE AFUA_6G08340)-RELATED"/>
    <property type="match status" value="1"/>
</dbReference>
<proteinExistence type="predicted"/>
<dbReference type="PANTHER" id="PTHR43791">
    <property type="entry name" value="PERMEASE-RELATED"/>
    <property type="match status" value="1"/>
</dbReference>
<evidence type="ECO:0000256" key="6">
    <source>
        <dbReference type="SAM" id="Phobius"/>
    </source>
</evidence>
<dbReference type="Proteomes" id="UP001556367">
    <property type="component" value="Unassembled WGS sequence"/>
</dbReference>
<dbReference type="InterPro" id="IPR011701">
    <property type="entry name" value="MFS"/>
</dbReference>
<feature type="transmembrane region" description="Helical" evidence="6">
    <location>
        <begin position="317"/>
        <end position="335"/>
    </location>
</feature>
<keyword evidence="3 6" id="KW-0812">Transmembrane</keyword>
<feature type="transmembrane region" description="Helical" evidence="6">
    <location>
        <begin position="207"/>
        <end position="226"/>
    </location>
</feature>
<reference evidence="9" key="1">
    <citation type="submission" date="2024-06" db="EMBL/GenBank/DDBJ databases">
        <title>Multi-omics analyses provide insights into the biosynthesis of the anticancer antibiotic pleurotin in Hohenbuehelia grisea.</title>
        <authorList>
            <person name="Weaver J.A."/>
            <person name="Alberti F."/>
        </authorList>
    </citation>
    <scope>NUCLEOTIDE SEQUENCE [LARGE SCALE GENOMIC DNA]</scope>
    <source>
        <strain evidence="9">T-177</strain>
    </source>
</reference>